<evidence type="ECO:0000256" key="1">
    <source>
        <dbReference type="ARBA" id="ARBA00022723"/>
    </source>
</evidence>
<evidence type="ECO:0000256" key="2">
    <source>
        <dbReference type="ARBA" id="ARBA00022801"/>
    </source>
</evidence>
<dbReference type="GO" id="GO:0004114">
    <property type="term" value="F:3',5'-cyclic-nucleotide phosphodiesterase activity"/>
    <property type="evidence" value="ECO:0007669"/>
    <property type="project" value="InterPro"/>
</dbReference>
<dbReference type="SUPFAM" id="SSF109604">
    <property type="entry name" value="HD-domain/PDEase-like"/>
    <property type="match status" value="1"/>
</dbReference>
<dbReference type="STRING" id="1344416.A0A139A4Z8"/>
<organism evidence="7 8">
    <name type="scientific">Gonapodya prolifera (strain JEL478)</name>
    <name type="common">Monoblepharis prolifera</name>
    <dbReference type="NCBI Taxonomy" id="1344416"/>
    <lineage>
        <taxon>Eukaryota</taxon>
        <taxon>Fungi</taxon>
        <taxon>Fungi incertae sedis</taxon>
        <taxon>Chytridiomycota</taxon>
        <taxon>Chytridiomycota incertae sedis</taxon>
        <taxon>Monoblepharidomycetes</taxon>
        <taxon>Monoblepharidales</taxon>
        <taxon>Gonapodyaceae</taxon>
        <taxon>Gonapodya</taxon>
    </lineage>
</organism>
<evidence type="ECO:0000256" key="3">
    <source>
        <dbReference type="PIRSR" id="PIRSR623088-1"/>
    </source>
</evidence>
<evidence type="ECO:0000256" key="4">
    <source>
        <dbReference type="PIRSR" id="PIRSR623088-2"/>
    </source>
</evidence>
<gene>
    <name evidence="7" type="ORF">M427DRAFT_101849</name>
</gene>
<dbReference type="InterPro" id="IPR002073">
    <property type="entry name" value="PDEase_catalytic_dom"/>
</dbReference>
<dbReference type="Proteomes" id="UP000070544">
    <property type="component" value="Unassembled WGS sequence"/>
</dbReference>
<dbReference type="OMA" id="GRCFCPG"/>
<dbReference type="PROSITE" id="PS00126">
    <property type="entry name" value="PDEASE_I_1"/>
    <property type="match status" value="1"/>
</dbReference>
<evidence type="ECO:0000259" key="6">
    <source>
        <dbReference type="PROSITE" id="PS51845"/>
    </source>
</evidence>
<dbReference type="EMBL" id="KQ965794">
    <property type="protein sequence ID" value="KXS11892.1"/>
    <property type="molecule type" value="Genomic_DNA"/>
</dbReference>
<evidence type="ECO:0000256" key="5">
    <source>
        <dbReference type="PIRSR" id="PIRSR623088-3"/>
    </source>
</evidence>
<feature type="binding site" evidence="5">
    <location>
        <position position="139"/>
    </location>
    <ligand>
        <name>Zn(2+)</name>
        <dbReference type="ChEBI" id="CHEBI:29105"/>
        <label>1</label>
    </ligand>
</feature>
<keyword evidence="1 5" id="KW-0479">Metal-binding</keyword>
<dbReference type="OrthoDB" id="546632at2759"/>
<dbReference type="AlphaFoldDB" id="A0A139A4Z8"/>
<feature type="binding site" evidence="5">
    <location>
        <position position="103"/>
    </location>
    <ligand>
        <name>Zn(2+)</name>
        <dbReference type="ChEBI" id="CHEBI:29105"/>
        <label>1</label>
    </ligand>
</feature>
<proteinExistence type="predicted"/>
<dbReference type="CDD" id="cd00077">
    <property type="entry name" value="HDc"/>
    <property type="match status" value="1"/>
</dbReference>
<dbReference type="PRINTS" id="PR00387">
    <property type="entry name" value="PDIESTERASE1"/>
</dbReference>
<dbReference type="InterPro" id="IPR003607">
    <property type="entry name" value="HD/PDEase_dom"/>
</dbReference>
<feature type="binding site" evidence="4">
    <location>
        <position position="302"/>
    </location>
    <ligand>
        <name>AMP</name>
        <dbReference type="ChEBI" id="CHEBI:456215"/>
    </ligand>
</feature>
<feature type="binding site" evidence="5">
    <location>
        <position position="251"/>
    </location>
    <ligand>
        <name>Zn(2+)</name>
        <dbReference type="ChEBI" id="CHEBI:29105"/>
        <label>1</label>
    </ligand>
</feature>
<protein>
    <submittedName>
        <fullName evidence="7">HD-domain/PDEase-like protein</fullName>
    </submittedName>
</protein>
<dbReference type="Pfam" id="PF00233">
    <property type="entry name" value="PDEase_I"/>
    <property type="match status" value="1"/>
</dbReference>
<dbReference type="Gene3D" id="1.10.1300.10">
    <property type="entry name" value="3'5'-cyclic nucleotide phosphodiesterase, catalytic domain"/>
    <property type="match status" value="1"/>
</dbReference>
<feature type="binding site" evidence="4">
    <location>
        <begin position="99"/>
        <end position="103"/>
    </location>
    <ligand>
        <name>AMP</name>
        <dbReference type="ChEBI" id="CHEBI:456215"/>
    </ligand>
</feature>
<keyword evidence="2" id="KW-0378">Hydrolase</keyword>
<dbReference type="GO" id="GO:0046872">
    <property type="term" value="F:metal ion binding"/>
    <property type="evidence" value="ECO:0007669"/>
    <property type="project" value="UniProtKB-KW"/>
</dbReference>
<evidence type="ECO:0000313" key="8">
    <source>
        <dbReference type="Proteomes" id="UP000070544"/>
    </source>
</evidence>
<dbReference type="InterPro" id="IPR023174">
    <property type="entry name" value="PDEase_CS"/>
</dbReference>
<evidence type="ECO:0000313" key="7">
    <source>
        <dbReference type="EMBL" id="KXS11892.1"/>
    </source>
</evidence>
<feature type="binding site" evidence="4">
    <location>
        <position position="140"/>
    </location>
    <ligand>
        <name>AMP</name>
        <dbReference type="ChEBI" id="CHEBI:456215"/>
    </ligand>
</feature>
<feature type="binding site" evidence="4">
    <location>
        <position position="251"/>
    </location>
    <ligand>
        <name>AMP</name>
        <dbReference type="ChEBI" id="CHEBI:456215"/>
    </ligand>
</feature>
<dbReference type="PANTHER" id="PTHR11347">
    <property type="entry name" value="CYCLIC NUCLEOTIDE PHOSPHODIESTERASE"/>
    <property type="match status" value="1"/>
</dbReference>
<accession>A0A139A4Z8</accession>
<dbReference type="PROSITE" id="PS51845">
    <property type="entry name" value="PDEASE_I_2"/>
    <property type="match status" value="1"/>
</dbReference>
<dbReference type="GO" id="GO:0007165">
    <property type="term" value="P:signal transduction"/>
    <property type="evidence" value="ECO:0007669"/>
    <property type="project" value="InterPro"/>
</dbReference>
<feature type="active site" description="Proton donor" evidence="3">
    <location>
        <position position="99"/>
    </location>
</feature>
<feature type="binding site" evidence="5">
    <location>
        <position position="140"/>
    </location>
    <ligand>
        <name>Zn(2+)</name>
        <dbReference type="ChEBI" id="CHEBI:29105"/>
        <label>2</label>
    </ligand>
</feature>
<feature type="domain" description="PDEase" evidence="6">
    <location>
        <begin position="23"/>
        <end position="346"/>
    </location>
</feature>
<reference evidence="7 8" key="1">
    <citation type="journal article" date="2015" name="Genome Biol. Evol.">
        <title>Phylogenomic analyses indicate that early fungi evolved digesting cell walls of algal ancestors of land plants.</title>
        <authorList>
            <person name="Chang Y."/>
            <person name="Wang S."/>
            <person name="Sekimoto S."/>
            <person name="Aerts A.L."/>
            <person name="Choi C."/>
            <person name="Clum A."/>
            <person name="LaButti K.M."/>
            <person name="Lindquist E.A."/>
            <person name="Yee Ngan C."/>
            <person name="Ohm R.A."/>
            <person name="Salamov A.A."/>
            <person name="Grigoriev I.V."/>
            <person name="Spatafora J.W."/>
            <person name="Berbee M.L."/>
        </authorList>
    </citation>
    <scope>NUCLEOTIDE SEQUENCE [LARGE SCALE GENOMIC DNA]</scope>
    <source>
        <strain evidence="7 8">JEL478</strain>
    </source>
</reference>
<keyword evidence="8" id="KW-1185">Reference proteome</keyword>
<dbReference type="InterPro" id="IPR036971">
    <property type="entry name" value="PDEase_catalytic_dom_sf"/>
</dbReference>
<sequence length="350" mass="40268">MLVRVDESVELAGKDHNPSADFAGLPLGSKALEFLRNVEDPEFDVIELDRLTEGRGLYFIGLHIMRHHGFFDRFKIEERIFRNWLSQIEAGYKRENPYHNSIHAADVTHSINFYITRQKMRDCLVPEEQFGGIIAAIIHDYQHPGQNNNFIMATLNPIAIRYNDQSVLEHFHLASAFELMQSDDCNILATFNADSRKLVRETVISMVLATDMAMHFEWINRFKTKMTGEGIKPESRPDRKILLNMAIKCADVNNPAKPLELCKKWTEKIMTEFFTQGDEERRRGLPVSQFFDRATTDIPKCQVGFITFVVSPLFDAWKLYMDGEIDKIISNVASNKAYWQAKTLAQANVS</sequence>
<feature type="binding site" evidence="5">
    <location>
        <position position="140"/>
    </location>
    <ligand>
        <name>Zn(2+)</name>
        <dbReference type="ChEBI" id="CHEBI:29105"/>
        <label>1</label>
    </ligand>
</feature>
<name>A0A139A4Z8_GONPJ</name>
<dbReference type="InterPro" id="IPR023088">
    <property type="entry name" value="PDEase"/>
</dbReference>